<sequence length="369" mass="42747">MRIILLRSNAVNPDSRVEKEVNSLNKNHSVKILAWDRSKSTDSKAELKLKQSRSEIYRFGISAEFGAGFKKNLLPLIKFQVKLFKWLVLNRDEYDVIHACDFDTALTGMIASKLLRKKLVYDIFDYYVDAFSVPPIFKEFIKKLDNLVINTANAVIICTEKRKHQIEGTSPKYLAVIHNTPDVDLDLKEHKNINNNILRLCYVGILQEGRFLRELGESMKKHKNLELHIGGFGQLSEYFLKLADTTSNVIFYGKLSYEDTLALENNCDVLVAMYDPAIRNHNYAAPNKFYEGIALSKPLIMAFNTGVDNYVREYNIGWVINYDVNDFNYLLSKLTKEELNNKQDNLRKITNVFSWSEMERRLLSLYDEI</sequence>
<organism evidence="3 4">
    <name type="scientific">Aerococcus urinaehominis</name>
    <dbReference type="NCBI Taxonomy" id="128944"/>
    <lineage>
        <taxon>Bacteria</taxon>
        <taxon>Bacillati</taxon>
        <taxon>Bacillota</taxon>
        <taxon>Bacilli</taxon>
        <taxon>Lactobacillales</taxon>
        <taxon>Aerococcaceae</taxon>
        <taxon>Aerococcus</taxon>
    </lineage>
</organism>
<evidence type="ECO:0000256" key="2">
    <source>
        <dbReference type="ARBA" id="ARBA00022679"/>
    </source>
</evidence>
<evidence type="ECO:0000313" key="3">
    <source>
        <dbReference type="EMBL" id="AMB99869.1"/>
    </source>
</evidence>
<dbReference type="PANTHER" id="PTHR12526:SF629">
    <property type="entry name" value="TEICHURONIC ACID BIOSYNTHESIS GLYCOSYLTRANSFERASE TUAH-RELATED"/>
    <property type="match status" value="1"/>
</dbReference>
<gene>
    <name evidence="3" type="ORF">AWM75_07770</name>
</gene>
<dbReference type="Gene3D" id="3.40.50.2000">
    <property type="entry name" value="Glycogen Phosphorylase B"/>
    <property type="match status" value="2"/>
</dbReference>
<evidence type="ECO:0000256" key="1">
    <source>
        <dbReference type="ARBA" id="ARBA00022676"/>
    </source>
</evidence>
<accession>A0A0X8FM80</accession>
<dbReference type="KEGG" id="auh:AWM75_07770"/>
<dbReference type="RefSeq" id="WP_067980482.1">
    <property type="nucleotide sequence ID" value="NZ_CP014163.1"/>
</dbReference>
<evidence type="ECO:0000313" key="4">
    <source>
        <dbReference type="Proteomes" id="UP000062260"/>
    </source>
</evidence>
<keyword evidence="2" id="KW-0808">Transferase</keyword>
<reference evidence="3 4" key="1">
    <citation type="journal article" date="2016" name="Genome Announc.">
        <title>Complete Genome Sequences of Aerococcus christensenii CCUG 28831T, Aerococcus sanguinicola CCUG 43001T, Aerococcus urinae CCUG 36881T, Aerococcus urinaeequi CCUG 28094T, Aerococcus urinaehominis CCUG 42038 BT, and Aerococcus viridans CCUG 4311T.</title>
        <authorList>
            <person name="Carkaci D."/>
            <person name="Dargis R."/>
            <person name="Nielsen X.C."/>
            <person name="Skovgaard O."/>
            <person name="Fuursted K."/>
            <person name="Christensen J.J."/>
        </authorList>
    </citation>
    <scope>NUCLEOTIDE SEQUENCE [LARGE SCALE GENOMIC DNA]</scope>
    <source>
        <strain evidence="3 4">CCUG42038B</strain>
    </source>
</reference>
<dbReference type="STRING" id="128944.AWM75_07770"/>
<name>A0A0X8FM80_9LACT</name>
<reference evidence="4" key="2">
    <citation type="submission" date="2016-01" db="EMBL/GenBank/DDBJ databases">
        <title>Six Aerococcus type strain genome sequencing and assembly using PacBio and Illumina Hiseq.</title>
        <authorList>
            <person name="Carkaci D."/>
            <person name="Dargis R."/>
            <person name="Nielsen X.C."/>
            <person name="Skovgaard O."/>
            <person name="Fuursted K."/>
            <person name="Christensen J.J."/>
        </authorList>
    </citation>
    <scope>NUCLEOTIDE SEQUENCE [LARGE SCALE GENOMIC DNA]</scope>
    <source>
        <strain evidence="4">CCUG42038B</strain>
    </source>
</reference>
<dbReference type="InterPro" id="IPR001296">
    <property type="entry name" value="Glyco_trans_1"/>
</dbReference>
<dbReference type="GO" id="GO:0016757">
    <property type="term" value="F:glycosyltransferase activity"/>
    <property type="evidence" value="ECO:0007669"/>
    <property type="project" value="UniProtKB-KW"/>
</dbReference>
<dbReference type="Pfam" id="PF00534">
    <property type="entry name" value="Glycos_transf_1"/>
    <property type="match status" value="1"/>
</dbReference>
<keyword evidence="1" id="KW-0328">Glycosyltransferase</keyword>
<dbReference type="EMBL" id="CP014163">
    <property type="protein sequence ID" value="AMB99869.1"/>
    <property type="molecule type" value="Genomic_DNA"/>
</dbReference>
<dbReference type="Proteomes" id="UP000062260">
    <property type="component" value="Chromosome"/>
</dbReference>
<dbReference type="PANTHER" id="PTHR12526">
    <property type="entry name" value="GLYCOSYLTRANSFERASE"/>
    <property type="match status" value="1"/>
</dbReference>
<protein>
    <submittedName>
        <fullName evidence="3">Uncharacterized protein</fullName>
    </submittedName>
</protein>
<dbReference type="SUPFAM" id="SSF53756">
    <property type="entry name" value="UDP-Glycosyltransferase/glycogen phosphorylase"/>
    <property type="match status" value="1"/>
</dbReference>
<proteinExistence type="predicted"/>
<dbReference type="AlphaFoldDB" id="A0A0X8FM80"/>
<dbReference type="OrthoDB" id="2052976at2"/>
<keyword evidence="4" id="KW-1185">Reference proteome</keyword>